<feature type="region of interest" description="Disordered" evidence="8">
    <location>
        <begin position="41"/>
        <end position="65"/>
    </location>
</feature>
<dbReference type="PANTHER" id="PTHR21183">
    <property type="entry name" value="RIBOSOMAL PROTEIN L47, MITOCHONDRIAL-RELATED"/>
    <property type="match status" value="1"/>
</dbReference>
<name>A0AAD5TFN8_9FUNG</name>
<protein>
    <recommendedName>
        <fullName evidence="6">Large ribosomal subunit protein uL29m</fullName>
    </recommendedName>
    <alternativeName>
        <fullName evidence="7">54S ribosomal protein L4, mitochondrial</fullName>
    </alternativeName>
</protein>
<dbReference type="PANTHER" id="PTHR21183:SF18">
    <property type="entry name" value="LARGE RIBOSOMAL SUBUNIT PROTEIN UL29M"/>
    <property type="match status" value="1"/>
</dbReference>
<dbReference type="Pfam" id="PF06984">
    <property type="entry name" value="MRP-L47"/>
    <property type="match status" value="1"/>
</dbReference>
<evidence type="ECO:0000256" key="1">
    <source>
        <dbReference type="ARBA" id="ARBA00004173"/>
    </source>
</evidence>
<evidence type="ECO:0000256" key="3">
    <source>
        <dbReference type="ARBA" id="ARBA00022980"/>
    </source>
</evidence>
<organism evidence="9 10">
    <name type="scientific">Geranomyces variabilis</name>
    <dbReference type="NCBI Taxonomy" id="109894"/>
    <lineage>
        <taxon>Eukaryota</taxon>
        <taxon>Fungi</taxon>
        <taxon>Fungi incertae sedis</taxon>
        <taxon>Chytridiomycota</taxon>
        <taxon>Chytridiomycota incertae sedis</taxon>
        <taxon>Chytridiomycetes</taxon>
        <taxon>Spizellomycetales</taxon>
        <taxon>Powellomycetaceae</taxon>
        <taxon>Geranomyces</taxon>
    </lineage>
</organism>
<gene>
    <name evidence="9" type="primary">MRPL47</name>
    <name evidence="9" type="ORF">HDU87_006553</name>
</gene>
<feature type="compositionally biased region" description="Basic and acidic residues" evidence="8">
    <location>
        <begin position="214"/>
        <end position="228"/>
    </location>
</feature>
<dbReference type="Gene3D" id="6.10.330.20">
    <property type="match status" value="1"/>
</dbReference>
<evidence type="ECO:0000256" key="6">
    <source>
        <dbReference type="ARBA" id="ARBA00035289"/>
    </source>
</evidence>
<keyword evidence="4" id="KW-0496">Mitochondrion</keyword>
<evidence type="ECO:0000256" key="2">
    <source>
        <dbReference type="ARBA" id="ARBA00009254"/>
    </source>
</evidence>
<accession>A0AAD5TFN8</accession>
<dbReference type="InterPro" id="IPR010729">
    <property type="entry name" value="Ribosomal_uL29_mit"/>
</dbReference>
<evidence type="ECO:0000256" key="5">
    <source>
        <dbReference type="ARBA" id="ARBA00023274"/>
    </source>
</evidence>
<dbReference type="EMBL" id="JADGJQ010000057">
    <property type="protein sequence ID" value="KAJ3175019.1"/>
    <property type="molecule type" value="Genomic_DNA"/>
</dbReference>
<comment type="similarity">
    <text evidence="2">Belongs to the universal ribosomal protein uL29 family.</text>
</comment>
<keyword evidence="3 9" id="KW-0689">Ribosomal protein</keyword>
<sequence length="245" mass="27742">MATRPFTALRRCFSASTCAFARSPLPSISAISAAPATSRLSSTQATASPTTAATAAAPTSPAAQQNNLGLRRGLEDFFEESLGRWSWNEEEVPTGRAWLAAELRTKSFEDLHCLWWTCIKEQNRLYSQKEESRRFNIFFPHRQRLNECKLTMKRIKLVLWERRIAWFRAQAVLKREERRAALVASGLSPAEVDAKMAELFPVPIADIGRKPSKVRTERDSEAKREATLGRKKRGGKNEKSSWFIV</sequence>
<comment type="caution">
    <text evidence="9">The sequence shown here is derived from an EMBL/GenBank/DDBJ whole genome shotgun (WGS) entry which is preliminary data.</text>
</comment>
<keyword evidence="5" id="KW-0687">Ribonucleoprotein</keyword>
<dbReference type="AlphaFoldDB" id="A0AAD5TFN8"/>
<evidence type="ECO:0000256" key="8">
    <source>
        <dbReference type="SAM" id="MobiDB-lite"/>
    </source>
</evidence>
<comment type="subcellular location">
    <subcellularLocation>
        <location evidence="1">Mitochondrion</location>
    </subcellularLocation>
</comment>
<evidence type="ECO:0000313" key="10">
    <source>
        <dbReference type="Proteomes" id="UP001212152"/>
    </source>
</evidence>
<feature type="region of interest" description="Disordered" evidence="8">
    <location>
        <begin position="211"/>
        <end position="245"/>
    </location>
</feature>
<reference evidence="9" key="1">
    <citation type="submission" date="2020-05" db="EMBL/GenBank/DDBJ databases">
        <title>Phylogenomic resolution of chytrid fungi.</title>
        <authorList>
            <person name="Stajich J.E."/>
            <person name="Amses K."/>
            <person name="Simmons R."/>
            <person name="Seto K."/>
            <person name="Myers J."/>
            <person name="Bonds A."/>
            <person name="Quandt C.A."/>
            <person name="Barry K."/>
            <person name="Liu P."/>
            <person name="Grigoriev I."/>
            <person name="Longcore J.E."/>
            <person name="James T.Y."/>
        </authorList>
    </citation>
    <scope>NUCLEOTIDE SEQUENCE</scope>
    <source>
        <strain evidence="9">JEL0379</strain>
    </source>
</reference>
<evidence type="ECO:0000313" key="9">
    <source>
        <dbReference type="EMBL" id="KAJ3175019.1"/>
    </source>
</evidence>
<evidence type="ECO:0000256" key="4">
    <source>
        <dbReference type="ARBA" id="ARBA00023128"/>
    </source>
</evidence>
<dbReference type="GO" id="GO:0032543">
    <property type="term" value="P:mitochondrial translation"/>
    <property type="evidence" value="ECO:0007669"/>
    <property type="project" value="TreeGrafter"/>
</dbReference>
<evidence type="ECO:0000256" key="7">
    <source>
        <dbReference type="ARBA" id="ARBA00035399"/>
    </source>
</evidence>
<proteinExistence type="inferred from homology"/>
<dbReference type="GO" id="GO:0005762">
    <property type="term" value="C:mitochondrial large ribosomal subunit"/>
    <property type="evidence" value="ECO:0007669"/>
    <property type="project" value="TreeGrafter"/>
</dbReference>
<dbReference type="GO" id="GO:0003735">
    <property type="term" value="F:structural constituent of ribosome"/>
    <property type="evidence" value="ECO:0007669"/>
    <property type="project" value="InterPro"/>
</dbReference>
<dbReference type="InterPro" id="IPR038340">
    <property type="entry name" value="MRP-L47_sf"/>
</dbReference>
<keyword evidence="10" id="KW-1185">Reference proteome</keyword>
<dbReference type="Proteomes" id="UP001212152">
    <property type="component" value="Unassembled WGS sequence"/>
</dbReference>